<dbReference type="Proteomes" id="UP000010866">
    <property type="component" value="Chromosome"/>
</dbReference>
<dbReference type="FunFam" id="1.10.10.10:FF:000189">
    <property type="entry name" value="HTH-type transcriptional regulator MntR"/>
    <property type="match status" value="1"/>
</dbReference>
<keyword evidence="3" id="KW-0238">DNA-binding</keyword>
<comment type="similarity">
    <text evidence="1">Belongs to the DtxR/MntR family.</text>
</comment>
<dbReference type="InterPro" id="IPR036421">
    <property type="entry name" value="Fe_dep_repressor_sf"/>
</dbReference>
<dbReference type="GO" id="GO:0003700">
    <property type="term" value="F:DNA-binding transcription factor activity"/>
    <property type="evidence" value="ECO:0007669"/>
    <property type="project" value="InterPro"/>
</dbReference>
<dbReference type="OrthoDB" id="24735at2157"/>
<evidence type="ECO:0000256" key="2">
    <source>
        <dbReference type="ARBA" id="ARBA00023015"/>
    </source>
</evidence>
<sequence>MTTERTEDYLKAIEKIIEKKGYAQVKDVSRELELSSPSVTGMFKKLTKMGYINYEKYGGVTLTAEGERIAKKTMEKHSTIRDFLLIIGLDEEIANHDACRIEHILTPQTFDRFTKFVEFMNFNHELPLCLDHFKYFYETGENIDCTLSSRGQCPVHGKEYKTDQK</sequence>
<proteinExistence type="inferred from homology"/>
<dbReference type="SMART" id="SM00529">
    <property type="entry name" value="HTH_DTXR"/>
    <property type="match status" value="1"/>
</dbReference>
<evidence type="ECO:0000256" key="1">
    <source>
        <dbReference type="ARBA" id="ARBA00007871"/>
    </source>
</evidence>
<dbReference type="GO" id="GO:0003677">
    <property type="term" value="F:DNA binding"/>
    <property type="evidence" value="ECO:0007669"/>
    <property type="project" value="UniProtKB-KW"/>
</dbReference>
<dbReference type="GO" id="GO:0046914">
    <property type="term" value="F:transition metal ion binding"/>
    <property type="evidence" value="ECO:0007669"/>
    <property type="project" value="InterPro"/>
</dbReference>
<dbReference type="SUPFAM" id="SSF46785">
    <property type="entry name" value="Winged helix' DNA-binding domain"/>
    <property type="match status" value="1"/>
</dbReference>
<dbReference type="PANTHER" id="PTHR33238">
    <property type="entry name" value="IRON (METAL) DEPENDENT REPRESSOR, DTXR FAMILY"/>
    <property type="match status" value="1"/>
</dbReference>
<dbReference type="GO" id="GO:0046983">
    <property type="term" value="F:protein dimerization activity"/>
    <property type="evidence" value="ECO:0007669"/>
    <property type="project" value="InterPro"/>
</dbReference>
<dbReference type="Pfam" id="PF02742">
    <property type="entry name" value="Fe_dep_repr_C"/>
    <property type="match status" value="1"/>
</dbReference>
<dbReference type="STRING" id="867904.Metho_0767"/>
<evidence type="ECO:0000313" key="7">
    <source>
        <dbReference type="Proteomes" id="UP000010866"/>
    </source>
</evidence>
<accession>L0KV49</accession>
<protein>
    <submittedName>
        <fullName evidence="6">Mn-dependent transcriptional regulator</fullName>
    </submittedName>
</protein>
<feature type="domain" description="HTH dtxR-type" evidence="5">
    <location>
        <begin position="1"/>
        <end position="63"/>
    </location>
</feature>
<keyword evidence="7" id="KW-1185">Reference proteome</keyword>
<dbReference type="PANTHER" id="PTHR33238:SF7">
    <property type="entry name" value="IRON-DEPENDENT TRANSCRIPTIONAL REGULATOR"/>
    <property type="match status" value="1"/>
</dbReference>
<dbReference type="InterPro" id="IPR036388">
    <property type="entry name" value="WH-like_DNA-bd_sf"/>
</dbReference>
<reference evidence="7" key="1">
    <citation type="submission" date="2012-02" db="EMBL/GenBank/DDBJ databases">
        <title>Complete sequence of chromosome of Methanomethylovorans hollandica DSM 15978.</title>
        <authorList>
            <person name="Lucas S."/>
            <person name="Copeland A."/>
            <person name="Lapidus A."/>
            <person name="Glavina del Rio T."/>
            <person name="Dalin E."/>
            <person name="Tice H."/>
            <person name="Bruce D."/>
            <person name="Goodwin L."/>
            <person name="Pitluck S."/>
            <person name="Peters L."/>
            <person name="Mikhailova N."/>
            <person name="Held B."/>
            <person name="Kyrpides N."/>
            <person name="Mavromatis K."/>
            <person name="Ivanova N."/>
            <person name="Brettin T."/>
            <person name="Detter J.C."/>
            <person name="Han C."/>
            <person name="Larimer F."/>
            <person name="Land M."/>
            <person name="Hauser L."/>
            <person name="Markowitz V."/>
            <person name="Cheng J.-F."/>
            <person name="Hugenholtz P."/>
            <person name="Woyke T."/>
            <person name="Wu D."/>
            <person name="Spring S."/>
            <person name="Schroeder M."/>
            <person name="Brambilla E."/>
            <person name="Klenk H.-P."/>
            <person name="Eisen J.A."/>
        </authorList>
    </citation>
    <scope>NUCLEOTIDE SEQUENCE [LARGE SCALE GENOMIC DNA]</scope>
    <source>
        <strain evidence="7">DSM 15978 / NBRC 107637 / DMS1</strain>
    </source>
</reference>
<keyword evidence="4" id="KW-0804">Transcription</keyword>
<organism evidence="6 7">
    <name type="scientific">Methanomethylovorans hollandica (strain DSM 15978 / NBRC 107637 / DMS1)</name>
    <dbReference type="NCBI Taxonomy" id="867904"/>
    <lineage>
        <taxon>Archaea</taxon>
        <taxon>Methanobacteriati</taxon>
        <taxon>Methanobacteriota</taxon>
        <taxon>Stenosarchaea group</taxon>
        <taxon>Methanomicrobia</taxon>
        <taxon>Methanosarcinales</taxon>
        <taxon>Methanosarcinaceae</taxon>
        <taxon>Methanomethylovorans</taxon>
    </lineage>
</organism>
<dbReference type="Pfam" id="PF01325">
    <property type="entry name" value="Fe_dep_repress"/>
    <property type="match status" value="1"/>
</dbReference>
<dbReference type="InterPro" id="IPR036390">
    <property type="entry name" value="WH_DNA-bd_sf"/>
</dbReference>
<keyword evidence="2" id="KW-0805">Transcription regulation</keyword>
<dbReference type="Gene3D" id="1.10.60.10">
    <property type="entry name" value="Iron dependent repressor, metal binding and dimerisation domain"/>
    <property type="match status" value="1"/>
</dbReference>
<dbReference type="InterPro" id="IPR001367">
    <property type="entry name" value="Fe_dep_repressor"/>
</dbReference>
<dbReference type="RefSeq" id="WP_015324183.1">
    <property type="nucleotide sequence ID" value="NC_019977.1"/>
</dbReference>
<dbReference type="SUPFAM" id="SSF47979">
    <property type="entry name" value="Iron-dependent repressor protein, dimerization domain"/>
    <property type="match status" value="1"/>
</dbReference>
<dbReference type="Gene3D" id="1.10.10.10">
    <property type="entry name" value="Winged helix-like DNA-binding domain superfamily/Winged helix DNA-binding domain"/>
    <property type="match status" value="1"/>
</dbReference>
<dbReference type="EMBL" id="CP003362">
    <property type="protein sequence ID" value="AGB49016.1"/>
    <property type="molecule type" value="Genomic_DNA"/>
</dbReference>
<evidence type="ECO:0000256" key="4">
    <source>
        <dbReference type="ARBA" id="ARBA00023163"/>
    </source>
</evidence>
<dbReference type="GeneID" id="14408060"/>
<dbReference type="AlphaFoldDB" id="L0KV49"/>
<evidence type="ECO:0000256" key="3">
    <source>
        <dbReference type="ARBA" id="ARBA00023125"/>
    </source>
</evidence>
<dbReference type="InterPro" id="IPR050536">
    <property type="entry name" value="DtxR_MntR_Metal-Reg"/>
</dbReference>
<gene>
    <name evidence="6" type="ordered locus">Metho_0767</name>
</gene>
<name>L0KV49_METHD</name>
<dbReference type="InterPro" id="IPR022687">
    <property type="entry name" value="HTH_DTXR"/>
</dbReference>
<dbReference type="HOGENOM" id="CLU_069532_3_0_2"/>
<dbReference type="KEGG" id="mhz:Metho_0767"/>
<dbReference type="PROSITE" id="PS50944">
    <property type="entry name" value="HTH_DTXR"/>
    <property type="match status" value="1"/>
</dbReference>
<evidence type="ECO:0000313" key="6">
    <source>
        <dbReference type="EMBL" id="AGB49016.1"/>
    </source>
</evidence>
<evidence type="ECO:0000259" key="5">
    <source>
        <dbReference type="PROSITE" id="PS50944"/>
    </source>
</evidence>
<dbReference type="InterPro" id="IPR022689">
    <property type="entry name" value="Iron_dep_repressor"/>
</dbReference>